<reference evidence="1" key="1">
    <citation type="submission" date="2021-02" db="EMBL/GenBank/DDBJ databases">
        <title>Abyssanaerobacter marinus gen.nov., sp., nov, anaerobic bacterium isolated from the Onnuri vent field of Indian Ocean and suggestion of Mogibacteriaceae fam. nov., and proposal of reclassification of ambiguous this family's genus member.</title>
        <authorList>
            <person name="Kim Y.J."/>
            <person name="Yang J.-A."/>
        </authorList>
    </citation>
    <scope>NUCLEOTIDE SEQUENCE</scope>
    <source>
        <strain evidence="1">DSM 2634</strain>
    </source>
</reference>
<dbReference type="InterPro" id="IPR023378">
    <property type="entry name" value="YheA/YmcA-like_dom_sf"/>
</dbReference>
<dbReference type="SUPFAM" id="SSF158622">
    <property type="entry name" value="YheA/YmcA-like"/>
    <property type="match status" value="1"/>
</dbReference>
<evidence type="ECO:0000313" key="2">
    <source>
        <dbReference type="Proteomes" id="UP000664545"/>
    </source>
</evidence>
<name>A0A939D7X1_CLOAM</name>
<dbReference type="InterPro" id="IPR010368">
    <property type="entry name" value="Com_YlbF"/>
</dbReference>
<proteinExistence type="predicted"/>
<evidence type="ECO:0000313" key="1">
    <source>
        <dbReference type="EMBL" id="MBN7772448.1"/>
    </source>
</evidence>
<dbReference type="EMBL" id="JAFJZZ010000001">
    <property type="protein sequence ID" value="MBN7772448.1"/>
    <property type="molecule type" value="Genomic_DNA"/>
</dbReference>
<organism evidence="1 2">
    <name type="scientific">Clostridium aminobutyricum</name>
    <dbReference type="NCBI Taxonomy" id="33953"/>
    <lineage>
        <taxon>Bacteria</taxon>
        <taxon>Bacillati</taxon>
        <taxon>Bacillota</taxon>
        <taxon>Clostridia</taxon>
        <taxon>Eubacteriales</taxon>
        <taxon>Clostridiaceae</taxon>
        <taxon>Clostridium</taxon>
    </lineage>
</organism>
<dbReference type="AlphaFoldDB" id="A0A939D7X1"/>
<dbReference type="Pfam" id="PF06133">
    <property type="entry name" value="Com_YlbF"/>
    <property type="match status" value="1"/>
</dbReference>
<dbReference type="RefSeq" id="WP_206581252.1">
    <property type="nucleotide sequence ID" value="NZ_JAFJZZ010000001.1"/>
</dbReference>
<dbReference type="Proteomes" id="UP000664545">
    <property type="component" value="Unassembled WGS sequence"/>
</dbReference>
<comment type="caution">
    <text evidence="1">The sequence shown here is derived from an EMBL/GenBank/DDBJ whole genome shotgun (WGS) entry which is preliminary data.</text>
</comment>
<keyword evidence="2" id="KW-1185">Reference proteome</keyword>
<dbReference type="Gene3D" id="1.20.1500.10">
    <property type="entry name" value="YheA/YmcA-like"/>
    <property type="match status" value="1"/>
</dbReference>
<protein>
    <submittedName>
        <fullName evidence="1">YlbF family regulator</fullName>
    </submittedName>
</protein>
<gene>
    <name evidence="1" type="ORF">JYB65_03660</name>
</gene>
<accession>A0A939D7X1</accession>
<sequence>MNVYDAARELATAIKNSEELKQYEDIKAQVSQHGELTDMLNDFQAKQIEMQTRQMLGQEMDEEFTSQIQQLYGIMMADPLAAQYLQAELRFSLMMNDVYKILGEVISLGNQQ</sequence>